<dbReference type="PANTHER" id="PTHR23510">
    <property type="entry name" value="INNER MEMBRANE TRANSPORT PROTEIN YAJR"/>
    <property type="match status" value="1"/>
</dbReference>
<dbReference type="InterPro" id="IPR020846">
    <property type="entry name" value="MFS_dom"/>
</dbReference>
<feature type="domain" description="Major facilitator superfamily (MFS) profile" evidence="7">
    <location>
        <begin position="107"/>
        <end position="525"/>
    </location>
</feature>
<name>A0A7S4T6Q4_9STRA</name>
<evidence type="ECO:0000256" key="1">
    <source>
        <dbReference type="ARBA" id="ARBA00004127"/>
    </source>
</evidence>
<dbReference type="SUPFAM" id="SSF103473">
    <property type="entry name" value="MFS general substrate transporter"/>
    <property type="match status" value="1"/>
</dbReference>
<evidence type="ECO:0000259" key="7">
    <source>
        <dbReference type="PROSITE" id="PS50850"/>
    </source>
</evidence>
<feature type="transmembrane region" description="Helical" evidence="6">
    <location>
        <begin position="471"/>
        <end position="493"/>
    </location>
</feature>
<gene>
    <name evidence="8" type="ORF">DBRI00130_LOCUS43551</name>
</gene>
<evidence type="ECO:0000256" key="6">
    <source>
        <dbReference type="SAM" id="Phobius"/>
    </source>
</evidence>
<dbReference type="GO" id="GO:0012505">
    <property type="term" value="C:endomembrane system"/>
    <property type="evidence" value="ECO:0007669"/>
    <property type="project" value="UniProtKB-SubCell"/>
</dbReference>
<reference evidence="8" key="1">
    <citation type="submission" date="2021-01" db="EMBL/GenBank/DDBJ databases">
        <authorList>
            <person name="Corre E."/>
            <person name="Pelletier E."/>
            <person name="Niang G."/>
            <person name="Scheremetjew M."/>
            <person name="Finn R."/>
            <person name="Kale V."/>
            <person name="Holt S."/>
            <person name="Cochrane G."/>
            <person name="Meng A."/>
            <person name="Brown T."/>
            <person name="Cohen L."/>
        </authorList>
    </citation>
    <scope>NUCLEOTIDE SEQUENCE</scope>
    <source>
        <strain evidence="8">GSO104</strain>
    </source>
</reference>
<dbReference type="PROSITE" id="PS50850">
    <property type="entry name" value="MFS"/>
    <property type="match status" value="1"/>
</dbReference>
<feature type="transmembrane region" description="Helical" evidence="6">
    <location>
        <begin position="136"/>
        <end position="157"/>
    </location>
</feature>
<proteinExistence type="predicted"/>
<dbReference type="GO" id="GO:0022857">
    <property type="term" value="F:transmembrane transporter activity"/>
    <property type="evidence" value="ECO:0007669"/>
    <property type="project" value="InterPro"/>
</dbReference>
<feature type="transmembrane region" description="Helical" evidence="6">
    <location>
        <begin position="378"/>
        <end position="395"/>
    </location>
</feature>
<comment type="subcellular location">
    <subcellularLocation>
        <location evidence="1">Endomembrane system</location>
        <topology evidence="1">Multi-pass membrane protein</topology>
    </subcellularLocation>
</comment>
<dbReference type="InterPro" id="IPR051068">
    <property type="entry name" value="MFS_Domain-Containing_Protein"/>
</dbReference>
<dbReference type="PANTHER" id="PTHR23510:SF3">
    <property type="entry name" value="MAJOR FACILITATOR SUPERFAMILY DOMAIN-CONTAINING PROTEIN 8"/>
    <property type="match status" value="1"/>
</dbReference>
<protein>
    <recommendedName>
        <fullName evidence="7">Major facilitator superfamily (MFS) profile domain-containing protein</fullName>
    </recommendedName>
</protein>
<evidence type="ECO:0000256" key="3">
    <source>
        <dbReference type="ARBA" id="ARBA00022692"/>
    </source>
</evidence>
<dbReference type="Gene3D" id="1.20.1250.20">
    <property type="entry name" value="MFS general substrate transporter like domains"/>
    <property type="match status" value="1"/>
</dbReference>
<dbReference type="EMBL" id="HBNS01060486">
    <property type="protein sequence ID" value="CAE4667524.1"/>
    <property type="molecule type" value="Transcribed_RNA"/>
</dbReference>
<dbReference type="Pfam" id="PF07690">
    <property type="entry name" value="MFS_1"/>
    <property type="match status" value="1"/>
</dbReference>
<feature type="transmembrane region" description="Helical" evidence="6">
    <location>
        <begin position="339"/>
        <end position="358"/>
    </location>
</feature>
<keyword evidence="4 6" id="KW-1133">Transmembrane helix</keyword>
<organism evidence="8">
    <name type="scientific">Ditylum brightwellii</name>
    <dbReference type="NCBI Taxonomy" id="49249"/>
    <lineage>
        <taxon>Eukaryota</taxon>
        <taxon>Sar</taxon>
        <taxon>Stramenopiles</taxon>
        <taxon>Ochrophyta</taxon>
        <taxon>Bacillariophyta</taxon>
        <taxon>Mediophyceae</taxon>
        <taxon>Lithodesmiophycidae</taxon>
        <taxon>Lithodesmiales</taxon>
        <taxon>Lithodesmiaceae</taxon>
        <taxon>Ditylum</taxon>
    </lineage>
</organism>
<dbReference type="InterPro" id="IPR011701">
    <property type="entry name" value="MFS"/>
</dbReference>
<keyword evidence="3 6" id="KW-0812">Transmembrane</keyword>
<feature type="transmembrane region" description="Helical" evidence="6">
    <location>
        <begin position="201"/>
        <end position="221"/>
    </location>
</feature>
<evidence type="ECO:0000313" key="8">
    <source>
        <dbReference type="EMBL" id="CAE4667524.1"/>
    </source>
</evidence>
<keyword evidence="5 6" id="KW-0472">Membrane</keyword>
<keyword evidence="2" id="KW-0813">Transport</keyword>
<feature type="transmembrane region" description="Helical" evidence="6">
    <location>
        <begin position="407"/>
        <end position="424"/>
    </location>
</feature>
<evidence type="ECO:0000256" key="5">
    <source>
        <dbReference type="ARBA" id="ARBA00023136"/>
    </source>
</evidence>
<evidence type="ECO:0000256" key="4">
    <source>
        <dbReference type="ARBA" id="ARBA00022989"/>
    </source>
</evidence>
<feature type="transmembrane region" description="Helical" evidence="6">
    <location>
        <begin position="107"/>
        <end position="130"/>
    </location>
</feature>
<feature type="transmembrane region" description="Helical" evidence="6">
    <location>
        <begin position="436"/>
        <end position="459"/>
    </location>
</feature>
<dbReference type="InterPro" id="IPR036259">
    <property type="entry name" value="MFS_trans_sf"/>
</dbReference>
<feature type="transmembrane region" description="Helical" evidence="6">
    <location>
        <begin position="282"/>
        <end position="301"/>
    </location>
</feature>
<feature type="transmembrane region" description="Helical" evidence="6">
    <location>
        <begin position="169"/>
        <end position="189"/>
    </location>
</feature>
<sequence length="529" mass="56738">MGQNGVGNIEKEATNVEGSVLTILSEQPSSGESLGNNGTIKGSEKFADSDTLYVLAENGNGYGNQVEEPDCENECISDMKCEPSDICDSKSILTSVMTADGISDVTGFFIVSFVTFLGNMSSGIFFPTMWPLVESLGGSTVTFGYTVSAYFFGRILVTPLFGSMSVNYGYAKTLLLSNFLTLIGGLVYAQCQNVGMPEFVILSRTILGIGSGTLGVTRAFASEVTAQRNRTQYMGWLVAVQYAGLTMTPFLGSVFFNWCGGEEGLDANQGKLFVLNGYTSPAYFVSIVAAITLVVIFIHFGDRKGSCVNKKQGRISKKRAAINELATSKTCIGLTTRDACILGCMLVNIAVKGAVATFETLGIKYAKSHFGLHSSRAGSIVSLCGLIGSVILIFIGEIERKVGNINLLWSSMLMMASGLGSIVLLTEENENPQWRFVVGCIMVYSIGYPLGQTATLGLFSKIVGRVPQGTLQGWMAFTGSFSRVMFSLIAGYIETYLGISYVFWLLILLSCVSAVGILLGRDTLSRLSE</sequence>
<evidence type="ECO:0000256" key="2">
    <source>
        <dbReference type="ARBA" id="ARBA00022448"/>
    </source>
</evidence>
<accession>A0A7S4T6Q4</accession>
<feature type="transmembrane region" description="Helical" evidence="6">
    <location>
        <begin position="233"/>
        <end position="256"/>
    </location>
</feature>
<feature type="transmembrane region" description="Helical" evidence="6">
    <location>
        <begin position="499"/>
        <end position="519"/>
    </location>
</feature>
<dbReference type="AlphaFoldDB" id="A0A7S4T6Q4"/>